<dbReference type="Proteomes" id="UP001154322">
    <property type="component" value="Unassembled WGS sequence"/>
</dbReference>
<evidence type="ECO:0000313" key="1">
    <source>
        <dbReference type="EMBL" id="CAH8243509.1"/>
    </source>
</evidence>
<keyword evidence="2" id="KW-1185">Reference proteome</keyword>
<gene>
    <name evidence="1" type="ORF">WJ0W_000749</name>
</gene>
<sequence>MTQVQIGVISHERWGESLKLENGMYTVIVPLGFGIRIMHLSLKGGENVFFEDTEGAVMHQGEEFAALGGEGWKLRGGHRLWASPEVYPRTYGPDDKPIQYVLAGHGVKLIAPVEPWTQTAKEVELQFRDDRIEVIHRITNHGPWPIELAPWALSVMAPGGTAIVPQTKRETGFLPNRIFALWPYTKMNDERVDWGDDVIQVRQCAEIERAFKFGTHNEEGWAAYVVNGTLFEKSYEPQQEAAYPDFGCSFELYTNDKILELETLGPLAALASGGQAVHKEIWKLAPCTDIGQYLKTKLNLIESKS</sequence>
<name>A0ABM9FWG5_9BACL</name>
<protein>
    <recommendedName>
        <fullName evidence="3">DUF4380 domain-containing protein</fullName>
    </recommendedName>
</protein>
<organism evidence="1 2">
    <name type="scientific">Paenibacillus melissococcoides</name>
    <dbReference type="NCBI Taxonomy" id="2912268"/>
    <lineage>
        <taxon>Bacteria</taxon>
        <taxon>Bacillati</taxon>
        <taxon>Bacillota</taxon>
        <taxon>Bacilli</taxon>
        <taxon>Bacillales</taxon>
        <taxon>Paenibacillaceae</taxon>
        <taxon>Paenibacillus</taxon>
    </lineage>
</organism>
<evidence type="ECO:0000313" key="2">
    <source>
        <dbReference type="Proteomes" id="UP001154322"/>
    </source>
</evidence>
<dbReference type="RefSeq" id="WP_213425792.1">
    <property type="nucleotide sequence ID" value="NZ_AP031286.1"/>
</dbReference>
<dbReference type="EMBL" id="CALYLO010000001">
    <property type="protein sequence ID" value="CAH8243509.1"/>
    <property type="molecule type" value="Genomic_DNA"/>
</dbReference>
<proteinExistence type="predicted"/>
<reference evidence="1" key="1">
    <citation type="submission" date="2022-06" db="EMBL/GenBank/DDBJ databases">
        <authorList>
            <person name="Dietemann V."/>
            <person name="Ory F."/>
            <person name="Dainat B."/>
            <person name="Oberhansli S."/>
        </authorList>
    </citation>
    <scope>NUCLEOTIDE SEQUENCE</scope>
    <source>
        <strain evidence="1">Ena-SAMPLE-TAB-26-04-2022-14:26:32:270-5432</strain>
    </source>
</reference>
<evidence type="ECO:0008006" key="3">
    <source>
        <dbReference type="Google" id="ProtNLM"/>
    </source>
</evidence>
<accession>A0ABM9FWG5</accession>
<comment type="caution">
    <text evidence="1">The sequence shown here is derived from an EMBL/GenBank/DDBJ whole genome shotgun (WGS) entry which is preliminary data.</text>
</comment>